<feature type="coiled-coil region" evidence="1">
    <location>
        <begin position="30"/>
        <end position="57"/>
    </location>
</feature>
<dbReference type="InterPro" id="IPR012337">
    <property type="entry name" value="RNaseH-like_sf"/>
</dbReference>
<reference evidence="4" key="1">
    <citation type="submission" date="2023-08" db="EMBL/GenBank/DDBJ databases">
        <authorList>
            <person name="Chen Y."/>
            <person name="Shah S."/>
            <person name="Dougan E. K."/>
            <person name="Thang M."/>
            <person name="Chan C."/>
        </authorList>
    </citation>
    <scope>NUCLEOTIDE SEQUENCE</scope>
</reference>
<feature type="compositionally biased region" description="Basic and acidic residues" evidence="2">
    <location>
        <begin position="556"/>
        <end position="582"/>
    </location>
</feature>
<feature type="domain" description="Integrase catalytic" evidence="3">
    <location>
        <begin position="618"/>
        <end position="722"/>
    </location>
</feature>
<feature type="non-terminal residue" evidence="4">
    <location>
        <position position="722"/>
    </location>
</feature>
<proteinExistence type="predicted"/>
<feature type="non-terminal residue" evidence="4">
    <location>
        <position position="1"/>
    </location>
</feature>
<dbReference type="GO" id="GO:0003676">
    <property type="term" value="F:nucleic acid binding"/>
    <property type="evidence" value="ECO:0007669"/>
    <property type="project" value="InterPro"/>
</dbReference>
<evidence type="ECO:0000313" key="4">
    <source>
        <dbReference type="EMBL" id="CAJ1389254.1"/>
    </source>
</evidence>
<feature type="compositionally biased region" description="Acidic residues" evidence="2">
    <location>
        <begin position="583"/>
        <end position="605"/>
    </location>
</feature>
<evidence type="ECO:0000313" key="6">
    <source>
        <dbReference type="Proteomes" id="UP001178507"/>
    </source>
</evidence>
<dbReference type="EMBL" id="CAUJNA010001837">
    <property type="protein sequence ID" value="CAJ1389254.1"/>
    <property type="molecule type" value="Genomic_DNA"/>
</dbReference>
<sequence>AEPNAMQEALSEATKMLKSINVQNPGDARKVENELTLKDLQKQLDGMRERMRLNQITLKLSKVETGGGRGLVDSGATNPLRPLEEGEDISGYERREVELAAGETFPLSVTPAGTLVAPRGTQPIVPMGALVKVLGCRMSWAGGHCKIRHPVRGDLPVAMSQGCPELPIRTALELIEELEEAHRIKVRKLNTSDELEYVKKVIEEHPVFRDLPWHVKKELLVMPADDWKPLGLNRSRRRRLERMGGAVVHLFAGPQEGYDLSRAYKEQGGDPRDILEYDIVRGAEHDLLANELMSGLMRLALDGRMKAASGGGLDDLDLQEEKIVVEDDILLFRFILLYVLADLKAKAEVKVEREGNVGFLLEQPAEPRDESRCPSFWRTEEWRNLKKIHHLREITFKQGDWGGKAPKPTTVGTTMDVRLPQTGGGHLMEKDYGKPRWMMTDVEKLQTSKELSRWAPGMMREIARCLRWELGETGPKVKKLSWEEHIKLGHLPYRRDCAVCQRASARDRPHRRIKHPDGNVLSVDLSGPFRYGRDIDDVEDKRYLLLAAYTWPQVHVESEEHHPGEPEGDEPEHLPEPDKKQDPEEEEEESLEVEGGDPEAEEPVIPEERQEPGPLKTLYFTVPLKSKSKKEVLGAIQEVYIRLRREGLMVNRLHSDKGGEFVSGDLARWCRLRDIRKTTRSPDQDQENGRAEAAVGVVKSMIRRVLISTGWDSKWWPCVARY</sequence>
<feature type="region of interest" description="Disordered" evidence="2">
    <location>
        <begin position="69"/>
        <end position="89"/>
    </location>
</feature>
<dbReference type="AlphaFoldDB" id="A0AA36IMM9"/>
<protein>
    <recommendedName>
        <fullName evidence="3">Integrase catalytic domain-containing protein</fullName>
    </recommendedName>
</protein>
<keyword evidence="1" id="KW-0175">Coiled coil</keyword>
<dbReference type="InterPro" id="IPR036397">
    <property type="entry name" value="RNaseH_sf"/>
</dbReference>
<evidence type="ECO:0000313" key="5">
    <source>
        <dbReference type="EMBL" id="CAJ1390774.1"/>
    </source>
</evidence>
<dbReference type="GO" id="GO:0015074">
    <property type="term" value="P:DNA integration"/>
    <property type="evidence" value="ECO:0007669"/>
    <property type="project" value="InterPro"/>
</dbReference>
<evidence type="ECO:0000256" key="1">
    <source>
        <dbReference type="SAM" id="Coils"/>
    </source>
</evidence>
<dbReference type="Proteomes" id="UP001178507">
    <property type="component" value="Unassembled WGS sequence"/>
</dbReference>
<dbReference type="Gene3D" id="3.30.420.10">
    <property type="entry name" value="Ribonuclease H-like superfamily/Ribonuclease H"/>
    <property type="match status" value="1"/>
</dbReference>
<evidence type="ECO:0000256" key="2">
    <source>
        <dbReference type="SAM" id="MobiDB-lite"/>
    </source>
</evidence>
<accession>A0AA36IMM9</accession>
<dbReference type="PROSITE" id="PS50994">
    <property type="entry name" value="INTEGRASE"/>
    <property type="match status" value="1"/>
</dbReference>
<name>A0AA36IMM9_9DINO</name>
<gene>
    <name evidence="4" type="ORF">EVOR1521_LOCUS14914</name>
    <name evidence="5" type="ORF">EVOR1521_LOCUS16097</name>
</gene>
<dbReference type="EMBL" id="CAUJNA010002136">
    <property type="protein sequence ID" value="CAJ1390774.1"/>
    <property type="molecule type" value="Genomic_DNA"/>
</dbReference>
<comment type="caution">
    <text evidence="4">The sequence shown here is derived from an EMBL/GenBank/DDBJ whole genome shotgun (WGS) entry which is preliminary data.</text>
</comment>
<evidence type="ECO:0000259" key="3">
    <source>
        <dbReference type="PROSITE" id="PS50994"/>
    </source>
</evidence>
<feature type="region of interest" description="Disordered" evidence="2">
    <location>
        <begin position="556"/>
        <end position="612"/>
    </location>
</feature>
<organism evidence="4 6">
    <name type="scientific">Effrenium voratum</name>
    <dbReference type="NCBI Taxonomy" id="2562239"/>
    <lineage>
        <taxon>Eukaryota</taxon>
        <taxon>Sar</taxon>
        <taxon>Alveolata</taxon>
        <taxon>Dinophyceae</taxon>
        <taxon>Suessiales</taxon>
        <taxon>Symbiodiniaceae</taxon>
        <taxon>Effrenium</taxon>
    </lineage>
</organism>
<dbReference type="SUPFAM" id="SSF53098">
    <property type="entry name" value="Ribonuclease H-like"/>
    <property type="match status" value="1"/>
</dbReference>
<keyword evidence="6" id="KW-1185">Reference proteome</keyword>
<dbReference type="InterPro" id="IPR001584">
    <property type="entry name" value="Integrase_cat-core"/>
</dbReference>